<organism evidence="7">
    <name type="scientific">Synechococcus sp. SB0676_bin_10</name>
    <dbReference type="NCBI Taxonomy" id="2604869"/>
    <lineage>
        <taxon>Bacteria</taxon>
        <taxon>Bacillati</taxon>
        <taxon>Cyanobacteriota</taxon>
        <taxon>Cyanophyceae</taxon>
        <taxon>Synechococcales</taxon>
        <taxon>Synechococcaceae</taxon>
        <taxon>Synechococcus</taxon>
    </lineage>
</organism>
<evidence type="ECO:0000256" key="1">
    <source>
        <dbReference type="ARBA" id="ARBA00004141"/>
    </source>
</evidence>
<feature type="transmembrane region" description="Helical" evidence="6">
    <location>
        <begin position="270"/>
        <end position="288"/>
    </location>
</feature>
<dbReference type="InterPro" id="IPR002549">
    <property type="entry name" value="AI-2E-like"/>
</dbReference>
<evidence type="ECO:0000256" key="4">
    <source>
        <dbReference type="ARBA" id="ARBA00022989"/>
    </source>
</evidence>
<dbReference type="PANTHER" id="PTHR21716:SF62">
    <property type="entry name" value="TRANSPORT PROTEIN YDBI-RELATED"/>
    <property type="match status" value="1"/>
</dbReference>
<reference evidence="7" key="1">
    <citation type="submission" date="2019-09" db="EMBL/GenBank/DDBJ databases">
        <title>Characterisation of the sponge microbiome using genome-centric metagenomics.</title>
        <authorList>
            <person name="Engelberts J.P."/>
            <person name="Robbins S.J."/>
            <person name="De Goeij J.M."/>
            <person name="Aranda M."/>
            <person name="Bell S.C."/>
            <person name="Webster N.S."/>
        </authorList>
    </citation>
    <scope>NUCLEOTIDE SEQUENCE</scope>
    <source>
        <strain evidence="7">SB0676_bin_10</strain>
    </source>
</reference>
<feature type="transmembrane region" description="Helical" evidence="6">
    <location>
        <begin position="145"/>
        <end position="169"/>
    </location>
</feature>
<protein>
    <submittedName>
        <fullName evidence="7">AI-2E family transporter</fullName>
    </submittedName>
</protein>
<dbReference type="EMBL" id="VYDO01000094">
    <property type="protein sequence ID" value="MYG37906.1"/>
    <property type="molecule type" value="Genomic_DNA"/>
</dbReference>
<comment type="caution">
    <text evidence="7">The sequence shown here is derived from an EMBL/GenBank/DDBJ whole genome shotgun (WGS) entry which is preliminary data.</text>
</comment>
<dbReference type="Pfam" id="PF01594">
    <property type="entry name" value="AI-2E_transport"/>
    <property type="match status" value="1"/>
</dbReference>
<keyword evidence="3 6" id="KW-0812">Transmembrane</keyword>
<gene>
    <name evidence="7" type="ORF">F4162_02615</name>
</gene>
<dbReference type="AlphaFoldDB" id="A0A6B1F7Z7"/>
<comment type="subcellular location">
    <subcellularLocation>
        <location evidence="1">Membrane</location>
        <topology evidence="1">Multi-pass membrane protein</topology>
    </subcellularLocation>
</comment>
<evidence type="ECO:0000256" key="5">
    <source>
        <dbReference type="ARBA" id="ARBA00023136"/>
    </source>
</evidence>
<evidence type="ECO:0000313" key="7">
    <source>
        <dbReference type="EMBL" id="MYG37906.1"/>
    </source>
</evidence>
<keyword evidence="4 6" id="KW-1133">Transmembrane helix</keyword>
<dbReference type="GO" id="GO:0016020">
    <property type="term" value="C:membrane"/>
    <property type="evidence" value="ECO:0007669"/>
    <property type="project" value="UniProtKB-SubCell"/>
</dbReference>
<evidence type="ECO:0000256" key="6">
    <source>
        <dbReference type="SAM" id="Phobius"/>
    </source>
</evidence>
<sequence length="364" mass="38797">MGFGQWLGLLALLAALLLLWSLKGVLLVLFGAVVLSVALNLPVRAIQGHCGWRRSWALLVVLLGLSMALLVGSVVLAPPFVKEFRELIEKLPEALNTLLALIDANYRTVILNIYGSDSELPDSLAELFRTRTDVGNALERSLQGLLGLVGNLGGGLLKVVFVLILAVMLTAQPKPYQALAIRLAPSFYRRRLQVVLSQCDSALGNWMTGLLISSFCVAGLAGIGLAVLGIKPVVANALLAGLLNVIPNIGPTVSTVFPASSALLDSPWRALAVVVLYLVIQNVESYLITPWVMHKQVKLLPGLALLSQFVFAVLLGPLGLLMALPLVVVLQVLVREVLIHDVMDRWPLGGGAAGAATAREGPED</sequence>
<name>A0A6B1F7Z7_9SYNE</name>
<accession>A0A6B1F7Z7</accession>
<feature type="transmembrane region" description="Helical" evidence="6">
    <location>
        <begin position="206"/>
        <end position="228"/>
    </location>
</feature>
<comment type="similarity">
    <text evidence="2">Belongs to the autoinducer-2 exporter (AI-2E) (TC 2.A.86) family.</text>
</comment>
<proteinExistence type="inferred from homology"/>
<feature type="transmembrane region" description="Helical" evidence="6">
    <location>
        <begin position="309"/>
        <end position="334"/>
    </location>
</feature>
<dbReference type="GO" id="GO:0055085">
    <property type="term" value="P:transmembrane transport"/>
    <property type="evidence" value="ECO:0007669"/>
    <property type="project" value="TreeGrafter"/>
</dbReference>
<evidence type="ECO:0000256" key="3">
    <source>
        <dbReference type="ARBA" id="ARBA00022692"/>
    </source>
</evidence>
<feature type="transmembrane region" description="Helical" evidence="6">
    <location>
        <begin position="56"/>
        <end position="81"/>
    </location>
</feature>
<keyword evidence="5 6" id="KW-0472">Membrane</keyword>
<evidence type="ECO:0000256" key="2">
    <source>
        <dbReference type="ARBA" id="ARBA00009773"/>
    </source>
</evidence>
<dbReference type="PANTHER" id="PTHR21716">
    <property type="entry name" value="TRANSMEMBRANE PROTEIN"/>
    <property type="match status" value="1"/>
</dbReference>